<evidence type="ECO:0000256" key="9">
    <source>
        <dbReference type="ARBA" id="ARBA00034074"/>
    </source>
</evidence>
<dbReference type="SUPFAM" id="SSF51126">
    <property type="entry name" value="Pectin lyase-like"/>
    <property type="match status" value="1"/>
</dbReference>
<protein>
    <recommendedName>
        <fullName evidence="2">endo-polygalacturonase</fullName>
        <ecNumber evidence="2">3.2.1.15</ecNumber>
    </recommendedName>
</protein>
<evidence type="ECO:0000256" key="7">
    <source>
        <dbReference type="ARBA" id="ARBA00023295"/>
    </source>
</evidence>
<dbReference type="PROSITE" id="PS00502">
    <property type="entry name" value="POLYGALACTURONASE"/>
    <property type="match status" value="1"/>
</dbReference>
<sequence>MYANALVSLIALAALSHRVSAAGCTIASLDDVANAVKNCTAITISGFTVPAGQTFSMKNLKSGTTVTVAGNVTFGTGVFWSGNMFELSGTNITFDGQGNTFNGNGPFYWDGQGGNGGLTKPSKMMVITSSGTFKNLNVLNSPTHAFSVGNSSPLTISNIKLDNSLGAQPNSQSGGKAAGHNTDAFDVSATGTTITGCTVINQDDCLAINKGSNIVFSGNSCTGGHGVSIGSIKTGGNVQNVTISNNKIINNQNGLRIKTYVNATDASVKDVTYSGNTVTGATDYGVIIEQDYTNEGATGTPTNGVIVSNINFVGTTNNVAVASGAKEVFVLCGSGSCQGTWDWSALKVSGGSKGSMNFAVKGFTL</sequence>
<accession>A0A165NDA4</accession>
<dbReference type="SMART" id="SM00710">
    <property type="entry name" value="PbH1"/>
    <property type="match status" value="6"/>
</dbReference>
<proteinExistence type="inferred from homology"/>
<name>A0A165NDA4_EXIGL</name>
<evidence type="ECO:0000256" key="4">
    <source>
        <dbReference type="ARBA" id="ARBA00022737"/>
    </source>
</evidence>
<evidence type="ECO:0000256" key="8">
    <source>
        <dbReference type="ARBA" id="ARBA00023316"/>
    </source>
</evidence>
<dbReference type="STRING" id="1314781.A0A165NDA4"/>
<dbReference type="InterPro" id="IPR000743">
    <property type="entry name" value="Glyco_hydro_28"/>
</dbReference>
<dbReference type="GO" id="GO:0045490">
    <property type="term" value="P:pectin catabolic process"/>
    <property type="evidence" value="ECO:0007669"/>
    <property type="project" value="TreeGrafter"/>
</dbReference>
<evidence type="ECO:0000256" key="2">
    <source>
        <dbReference type="ARBA" id="ARBA00012736"/>
    </source>
</evidence>
<dbReference type="GO" id="GO:0071555">
    <property type="term" value="P:cell wall organization"/>
    <property type="evidence" value="ECO:0007669"/>
    <property type="project" value="UniProtKB-KW"/>
</dbReference>
<dbReference type="OrthoDB" id="1546079at2759"/>
<organism evidence="13 14">
    <name type="scientific">Exidia glandulosa HHB12029</name>
    <dbReference type="NCBI Taxonomy" id="1314781"/>
    <lineage>
        <taxon>Eukaryota</taxon>
        <taxon>Fungi</taxon>
        <taxon>Dikarya</taxon>
        <taxon>Basidiomycota</taxon>
        <taxon>Agaricomycotina</taxon>
        <taxon>Agaricomycetes</taxon>
        <taxon>Auriculariales</taxon>
        <taxon>Exidiaceae</taxon>
        <taxon>Exidia</taxon>
    </lineage>
</organism>
<keyword evidence="4" id="KW-0677">Repeat</keyword>
<keyword evidence="8" id="KW-0961">Cell wall biogenesis/degradation</keyword>
<evidence type="ECO:0000256" key="11">
    <source>
        <dbReference type="RuleBase" id="RU361169"/>
    </source>
</evidence>
<dbReference type="EC" id="3.2.1.15" evidence="2"/>
<dbReference type="Proteomes" id="UP000077266">
    <property type="component" value="Unassembled WGS sequence"/>
</dbReference>
<dbReference type="InParanoid" id="A0A165NDA4"/>
<feature type="signal peptide" evidence="12">
    <location>
        <begin position="1"/>
        <end position="21"/>
    </location>
</feature>
<evidence type="ECO:0000256" key="12">
    <source>
        <dbReference type="SAM" id="SignalP"/>
    </source>
</evidence>
<dbReference type="GO" id="GO:0004650">
    <property type="term" value="F:polygalacturonase activity"/>
    <property type="evidence" value="ECO:0007669"/>
    <property type="project" value="UniProtKB-EC"/>
</dbReference>
<reference evidence="13 14" key="1">
    <citation type="journal article" date="2016" name="Mol. Biol. Evol.">
        <title>Comparative Genomics of Early-Diverging Mushroom-Forming Fungi Provides Insights into the Origins of Lignocellulose Decay Capabilities.</title>
        <authorList>
            <person name="Nagy L.G."/>
            <person name="Riley R."/>
            <person name="Tritt A."/>
            <person name="Adam C."/>
            <person name="Daum C."/>
            <person name="Floudas D."/>
            <person name="Sun H."/>
            <person name="Yadav J.S."/>
            <person name="Pangilinan J."/>
            <person name="Larsson K.H."/>
            <person name="Matsuura K."/>
            <person name="Barry K."/>
            <person name="Labutti K."/>
            <person name="Kuo R."/>
            <person name="Ohm R.A."/>
            <person name="Bhattacharya S.S."/>
            <person name="Shirouzu T."/>
            <person name="Yoshinaga Y."/>
            <person name="Martin F.M."/>
            <person name="Grigoriev I.V."/>
            <person name="Hibbett D.S."/>
        </authorList>
    </citation>
    <scope>NUCLEOTIDE SEQUENCE [LARGE SCALE GENOMIC DNA]</scope>
    <source>
        <strain evidence="13 14">HHB12029</strain>
    </source>
</reference>
<evidence type="ECO:0000256" key="10">
    <source>
        <dbReference type="PROSITE-ProRule" id="PRU10052"/>
    </source>
</evidence>
<evidence type="ECO:0000313" key="14">
    <source>
        <dbReference type="Proteomes" id="UP000077266"/>
    </source>
</evidence>
<feature type="chain" id="PRO_5007863157" description="endo-polygalacturonase" evidence="12">
    <location>
        <begin position="22"/>
        <end position="365"/>
    </location>
</feature>
<feature type="active site" evidence="10">
    <location>
        <position position="225"/>
    </location>
</feature>
<dbReference type="PANTHER" id="PTHR31884">
    <property type="entry name" value="POLYGALACTURONASE"/>
    <property type="match status" value="1"/>
</dbReference>
<comment type="catalytic activity">
    <reaction evidence="9">
        <text>(1,4-alpha-D-galacturonosyl)n+m + H2O = (1,4-alpha-D-galacturonosyl)n + (1,4-alpha-D-galacturonosyl)m.</text>
        <dbReference type="EC" id="3.2.1.15"/>
    </reaction>
</comment>
<keyword evidence="5 11" id="KW-0378">Hydrolase</keyword>
<dbReference type="AlphaFoldDB" id="A0A165NDA4"/>
<dbReference type="Pfam" id="PF00295">
    <property type="entry name" value="Glyco_hydro_28"/>
    <property type="match status" value="1"/>
</dbReference>
<keyword evidence="6" id="KW-1015">Disulfide bond</keyword>
<evidence type="ECO:0000256" key="5">
    <source>
        <dbReference type="ARBA" id="ARBA00022801"/>
    </source>
</evidence>
<keyword evidence="3 12" id="KW-0732">Signal</keyword>
<comment type="similarity">
    <text evidence="1 11">Belongs to the glycosyl hydrolase 28 family.</text>
</comment>
<evidence type="ECO:0000256" key="1">
    <source>
        <dbReference type="ARBA" id="ARBA00008834"/>
    </source>
</evidence>
<dbReference type="EMBL" id="KV425900">
    <property type="protein sequence ID" value="KZW00582.1"/>
    <property type="molecule type" value="Genomic_DNA"/>
</dbReference>
<dbReference type="GO" id="GO:0005576">
    <property type="term" value="C:extracellular region"/>
    <property type="evidence" value="ECO:0007669"/>
    <property type="project" value="TreeGrafter"/>
</dbReference>
<evidence type="ECO:0000256" key="3">
    <source>
        <dbReference type="ARBA" id="ARBA00022729"/>
    </source>
</evidence>
<dbReference type="InterPro" id="IPR050434">
    <property type="entry name" value="Glycosyl_hydrlase_28"/>
</dbReference>
<evidence type="ECO:0000313" key="13">
    <source>
        <dbReference type="EMBL" id="KZW00582.1"/>
    </source>
</evidence>
<evidence type="ECO:0000256" key="6">
    <source>
        <dbReference type="ARBA" id="ARBA00023157"/>
    </source>
</evidence>
<dbReference type="InterPro" id="IPR006626">
    <property type="entry name" value="PbH1"/>
</dbReference>
<gene>
    <name evidence="13" type="ORF">EXIGLDRAFT_639340</name>
</gene>
<dbReference type="Gene3D" id="2.160.20.10">
    <property type="entry name" value="Single-stranded right-handed beta-helix, Pectin lyase-like"/>
    <property type="match status" value="1"/>
</dbReference>
<dbReference type="InterPro" id="IPR012334">
    <property type="entry name" value="Pectin_lyas_fold"/>
</dbReference>
<dbReference type="InterPro" id="IPR011050">
    <property type="entry name" value="Pectin_lyase_fold/virulence"/>
</dbReference>
<keyword evidence="7 11" id="KW-0326">Glycosidase</keyword>
<keyword evidence="14" id="KW-1185">Reference proteome</keyword>
<dbReference type="PANTHER" id="PTHR31884:SF1">
    <property type="entry name" value="POLYGALACTURONASE"/>
    <property type="match status" value="1"/>
</dbReference>